<dbReference type="EMBL" id="CAJOBQ010002525">
    <property type="protein sequence ID" value="CAF4565034.1"/>
    <property type="molecule type" value="Genomic_DNA"/>
</dbReference>
<dbReference type="EMBL" id="CAJNYD010003266">
    <property type="protein sequence ID" value="CAF3493535.1"/>
    <property type="molecule type" value="Genomic_DNA"/>
</dbReference>
<dbReference type="EMBL" id="CAJOBO010002728">
    <property type="protein sequence ID" value="CAF4465405.1"/>
    <property type="molecule type" value="Genomic_DNA"/>
</dbReference>
<evidence type="ECO:0000313" key="4">
    <source>
        <dbReference type="EMBL" id="CAF4465405.1"/>
    </source>
</evidence>
<evidence type="ECO:0000313" key="5">
    <source>
        <dbReference type="EMBL" id="CAF4565034.1"/>
    </source>
</evidence>
<protein>
    <recommendedName>
        <fullName evidence="8">Transposase</fullName>
    </recommendedName>
</protein>
<evidence type="ECO:0000313" key="6">
    <source>
        <dbReference type="EMBL" id="CAF4705069.1"/>
    </source>
</evidence>
<accession>A0A820MQG4</accession>
<sequence>MSTIETVSQRLSWAFPDEEKRSFKAAIIIVNVNRLIPASYIYPLPPPSTSEERLDFICFILKKETGLIYTRNEVLVAHNVLMGHRDTQEQLNFSCDIAKIQDHLNEYKSLQLQSAFAKTFSPIILFPHRTTCSLCDKQLKIIFQACAYIIYCTKIEPCLLYKADCHQCRRSYRISSIYATDRKETIVTSESQKVECIHYSGSLVFSKEFLVSFSCQLIDNYVTFDAFAASTLKTINKLHSNNADVITSDNLARSLEAVWLYYELTNFVFMTSKSTEISYPCAMSEGRTKIKGNQSLRAIFIERNLNWIYHVFTVFWSRHQDIFGSCKCGNCSQVIILDGHQKPRRLVCKYDNVTSLINADELGPLNRGCPYPPRRRKLDNRQPNDAGHYYCDHHRMTCNEEQSVESKLSDEELNNYLKYLKNFDQEESQCNIGRNDMEERFESKKRSMGFIASFLNCGIIVGFSDAINHEGPRKITDHLLTMIKIGAKLPILLVYDAACQLHKFWNFRFNTQHMQKTIYTQELMNMKLVTDRFHNTVHKGKLCKTLFNPDSEQNKIDFIGINTSIAEQMFSYLAKFKIALGSFSYPTSALFTILLFHLKNCDKVNQNPFQQGVIIGSSLETIIQDQTSSQTYCVFETLIIENGYSENDDSQIDDTYVDLSDRDDNP</sequence>
<evidence type="ECO:0000313" key="7">
    <source>
        <dbReference type="Proteomes" id="UP000663873"/>
    </source>
</evidence>
<dbReference type="Proteomes" id="UP000663862">
    <property type="component" value="Unassembled WGS sequence"/>
</dbReference>
<dbReference type="Proteomes" id="UP000663848">
    <property type="component" value="Unassembled WGS sequence"/>
</dbReference>
<reference evidence="3" key="1">
    <citation type="submission" date="2021-02" db="EMBL/GenBank/DDBJ databases">
        <authorList>
            <person name="Nowell W R."/>
        </authorList>
    </citation>
    <scope>NUCLEOTIDE SEQUENCE</scope>
</reference>
<keyword evidence="7" id="KW-1185">Reference proteome</keyword>
<dbReference type="Proteomes" id="UP000663869">
    <property type="component" value="Unassembled WGS sequence"/>
</dbReference>
<evidence type="ECO:0000313" key="2">
    <source>
        <dbReference type="EMBL" id="CAF3493535.1"/>
    </source>
</evidence>
<evidence type="ECO:0008006" key="8">
    <source>
        <dbReference type="Google" id="ProtNLM"/>
    </source>
</evidence>
<dbReference type="EMBL" id="CAJOBR010002800">
    <property type="protein sequence ID" value="CAF4705069.1"/>
    <property type="molecule type" value="Genomic_DNA"/>
</dbReference>
<comment type="caution">
    <text evidence="3">The sequence shown here is derived from an EMBL/GenBank/DDBJ whole genome shotgun (WGS) entry which is preliminary data.</text>
</comment>
<name>A0A820MQG4_9BILA</name>
<dbReference type="Proteomes" id="UP000663851">
    <property type="component" value="Unassembled WGS sequence"/>
</dbReference>
<gene>
    <name evidence="1" type="ORF">FME351_LOCUS7685</name>
    <name evidence="4" type="ORF">HFQ381_LOCUS25004</name>
    <name evidence="2" type="ORF">LUA448_LOCUS24830</name>
    <name evidence="6" type="ORF">QYT958_LOCUS18014</name>
    <name evidence="5" type="ORF">TSG867_LOCUS25564</name>
    <name evidence="3" type="ORF">UJA718_LOCUS17542</name>
</gene>
<dbReference type="Proteomes" id="UP000663873">
    <property type="component" value="Unassembled WGS sequence"/>
</dbReference>
<dbReference type="Proteomes" id="UP000663833">
    <property type="component" value="Unassembled WGS sequence"/>
</dbReference>
<dbReference type="EMBL" id="CAJOBP010002855">
    <property type="protein sequence ID" value="CAF4377925.1"/>
    <property type="molecule type" value="Genomic_DNA"/>
</dbReference>
<proteinExistence type="predicted"/>
<organism evidence="3 7">
    <name type="scientific">Rotaria socialis</name>
    <dbReference type="NCBI Taxonomy" id="392032"/>
    <lineage>
        <taxon>Eukaryota</taxon>
        <taxon>Metazoa</taxon>
        <taxon>Spiralia</taxon>
        <taxon>Gnathifera</taxon>
        <taxon>Rotifera</taxon>
        <taxon>Eurotatoria</taxon>
        <taxon>Bdelloidea</taxon>
        <taxon>Philodinida</taxon>
        <taxon>Philodinidae</taxon>
        <taxon>Rotaria</taxon>
    </lineage>
</organism>
<dbReference type="EMBL" id="CAJNYU010000719">
    <property type="protein sequence ID" value="CAF3385810.1"/>
    <property type="molecule type" value="Genomic_DNA"/>
</dbReference>
<dbReference type="AlphaFoldDB" id="A0A820MQG4"/>
<evidence type="ECO:0000313" key="3">
    <source>
        <dbReference type="EMBL" id="CAF4377925.1"/>
    </source>
</evidence>
<evidence type="ECO:0000313" key="1">
    <source>
        <dbReference type="EMBL" id="CAF3385810.1"/>
    </source>
</evidence>